<dbReference type="InterPro" id="IPR013325">
    <property type="entry name" value="RNA_pol_sigma_r2"/>
</dbReference>
<evidence type="ECO:0000256" key="3">
    <source>
        <dbReference type="ARBA" id="ARBA00023082"/>
    </source>
</evidence>
<evidence type="ECO:0000256" key="2">
    <source>
        <dbReference type="ARBA" id="ARBA00023015"/>
    </source>
</evidence>
<protein>
    <submittedName>
        <fullName evidence="6">RNA polymerase sigma factor, sigma-70 family</fullName>
    </submittedName>
</protein>
<dbReference type="InterPro" id="IPR039425">
    <property type="entry name" value="RNA_pol_sigma-70-like"/>
</dbReference>
<dbReference type="SUPFAM" id="SSF88659">
    <property type="entry name" value="Sigma3 and sigma4 domains of RNA polymerase sigma factors"/>
    <property type="match status" value="1"/>
</dbReference>
<dbReference type="RefSeq" id="WP_093329699.1">
    <property type="nucleotide sequence ID" value="NZ_FOAF01000009.1"/>
</dbReference>
<feature type="domain" description="RNA polymerase sigma factor 70 region 4 type 2" evidence="5">
    <location>
        <begin position="117"/>
        <end position="168"/>
    </location>
</feature>
<sequence length="186" mass="21848">MDLKDFWKLFVKGDKDAFRRIYEAHSDALYAYGINLGGDHDQVLDCIHDLFVHLYGNHKISENVNIRAYLLASLRRRLFKLRKTAEETVVKEGDVEVEESAEVGLITRETEQIAWERLKEGINRLPKRQREILHLRYTLDLSYPEVAKVMNINIETCRKLSYRAIKLLKADLETITYLVIVFSLFF</sequence>
<evidence type="ECO:0000256" key="4">
    <source>
        <dbReference type="ARBA" id="ARBA00023163"/>
    </source>
</evidence>
<dbReference type="InterPro" id="IPR013324">
    <property type="entry name" value="RNA_pol_sigma_r3/r4-like"/>
</dbReference>
<dbReference type="Pfam" id="PF08281">
    <property type="entry name" value="Sigma70_r4_2"/>
    <property type="match status" value="1"/>
</dbReference>
<dbReference type="STRING" id="407022.SAMN05661044_04691"/>
<organism evidence="6 7">
    <name type="scientific">Olivibacter domesticus</name>
    <name type="common">Pseudosphingobacterium domesticum</name>
    <dbReference type="NCBI Taxonomy" id="407022"/>
    <lineage>
        <taxon>Bacteria</taxon>
        <taxon>Pseudomonadati</taxon>
        <taxon>Bacteroidota</taxon>
        <taxon>Sphingobacteriia</taxon>
        <taxon>Sphingobacteriales</taxon>
        <taxon>Sphingobacteriaceae</taxon>
        <taxon>Olivibacter</taxon>
    </lineage>
</organism>
<dbReference type="PANTHER" id="PTHR43133">
    <property type="entry name" value="RNA POLYMERASE ECF-TYPE SIGMA FACTO"/>
    <property type="match status" value="1"/>
</dbReference>
<comment type="similarity">
    <text evidence="1">Belongs to the sigma-70 factor family. ECF subfamily.</text>
</comment>
<evidence type="ECO:0000256" key="1">
    <source>
        <dbReference type="ARBA" id="ARBA00010641"/>
    </source>
</evidence>
<dbReference type="PANTHER" id="PTHR43133:SF46">
    <property type="entry name" value="RNA POLYMERASE SIGMA-70 FACTOR ECF SUBFAMILY"/>
    <property type="match status" value="1"/>
</dbReference>
<keyword evidence="2" id="KW-0805">Transcription regulation</keyword>
<dbReference type="GO" id="GO:0003677">
    <property type="term" value="F:DNA binding"/>
    <property type="evidence" value="ECO:0007669"/>
    <property type="project" value="InterPro"/>
</dbReference>
<evidence type="ECO:0000313" key="6">
    <source>
        <dbReference type="EMBL" id="SEM25678.1"/>
    </source>
</evidence>
<dbReference type="CDD" id="cd06171">
    <property type="entry name" value="Sigma70_r4"/>
    <property type="match status" value="1"/>
</dbReference>
<keyword evidence="4" id="KW-0804">Transcription</keyword>
<dbReference type="InterPro" id="IPR013249">
    <property type="entry name" value="RNA_pol_sigma70_r4_t2"/>
</dbReference>
<dbReference type="InterPro" id="IPR014284">
    <property type="entry name" value="RNA_pol_sigma-70_dom"/>
</dbReference>
<accession>A0A1H7WXR2</accession>
<evidence type="ECO:0000259" key="5">
    <source>
        <dbReference type="Pfam" id="PF08281"/>
    </source>
</evidence>
<keyword evidence="3" id="KW-0731">Sigma factor</keyword>
<gene>
    <name evidence="6" type="ORF">SAMN05661044_04691</name>
</gene>
<dbReference type="EMBL" id="FOAF01000009">
    <property type="protein sequence ID" value="SEM25678.1"/>
    <property type="molecule type" value="Genomic_DNA"/>
</dbReference>
<dbReference type="SUPFAM" id="SSF88946">
    <property type="entry name" value="Sigma2 domain of RNA polymerase sigma factors"/>
    <property type="match status" value="1"/>
</dbReference>
<name>A0A1H7WXR2_OLID1</name>
<keyword evidence="7" id="KW-1185">Reference proteome</keyword>
<dbReference type="AlphaFoldDB" id="A0A1H7WXR2"/>
<dbReference type="InterPro" id="IPR036388">
    <property type="entry name" value="WH-like_DNA-bd_sf"/>
</dbReference>
<dbReference type="Gene3D" id="1.10.1740.10">
    <property type="match status" value="1"/>
</dbReference>
<evidence type="ECO:0000313" key="7">
    <source>
        <dbReference type="Proteomes" id="UP000199421"/>
    </source>
</evidence>
<proteinExistence type="inferred from homology"/>
<dbReference type="NCBIfam" id="TIGR02937">
    <property type="entry name" value="sigma70-ECF"/>
    <property type="match status" value="1"/>
</dbReference>
<dbReference type="OrthoDB" id="9150024at2"/>
<reference evidence="7" key="1">
    <citation type="submission" date="2016-10" db="EMBL/GenBank/DDBJ databases">
        <authorList>
            <person name="Varghese N."/>
            <person name="Submissions S."/>
        </authorList>
    </citation>
    <scope>NUCLEOTIDE SEQUENCE [LARGE SCALE GENOMIC DNA]</scope>
    <source>
        <strain evidence="7">DSM 18733</strain>
    </source>
</reference>
<dbReference type="GO" id="GO:0006352">
    <property type="term" value="P:DNA-templated transcription initiation"/>
    <property type="evidence" value="ECO:0007669"/>
    <property type="project" value="InterPro"/>
</dbReference>
<dbReference type="Proteomes" id="UP000199421">
    <property type="component" value="Unassembled WGS sequence"/>
</dbReference>
<dbReference type="Gene3D" id="1.10.10.10">
    <property type="entry name" value="Winged helix-like DNA-binding domain superfamily/Winged helix DNA-binding domain"/>
    <property type="match status" value="1"/>
</dbReference>
<dbReference type="GO" id="GO:0016987">
    <property type="term" value="F:sigma factor activity"/>
    <property type="evidence" value="ECO:0007669"/>
    <property type="project" value="UniProtKB-KW"/>
</dbReference>